<dbReference type="RefSeq" id="XP_040694592.1">
    <property type="nucleotide sequence ID" value="XM_040838726.1"/>
</dbReference>
<gene>
    <name evidence="2" type="ORF">ASPWEDRAFT_64253</name>
</gene>
<feature type="compositionally biased region" description="Basic and acidic residues" evidence="1">
    <location>
        <begin position="153"/>
        <end position="165"/>
    </location>
</feature>
<dbReference type="OrthoDB" id="4349137at2759"/>
<protein>
    <submittedName>
        <fullName evidence="2">Uncharacterized protein</fullName>
    </submittedName>
</protein>
<organism evidence="2 3">
    <name type="scientific">Aspergillus wentii DTO 134E9</name>
    <dbReference type="NCBI Taxonomy" id="1073089"/>
    <lineage>
        <taxon>Eukaryota</taxon>
        <taxon>Fungi</taxon>
        <taxon>Dikarya</taxon>
        <taxon>Ascomycota</taxon>
        <taxon>Pezizomycotina</taxon>
        <taxon>Eurotiomycetes</taxon>
        <taxon>Eurotiomycetidae</taxon>
        <taxon>Eurotiales</taxon>
        <taxon>Aspergillaceae</taxon>
        <taxon>Aspergillus</taxon>
        <taxon>Aspergillus subgen. Cremei</taxon>
    </lineage>
</organism>
<dbReference type="AlphaFoldDB" id="A0A1L9S179"/>
<dbReference type="STRING" id="1073089.A0A1L9S179"/>
<evidence type="ECO:0000256" key="1">
    <source>
        <dbReference type="SAM" id="MobiDB-lite"/>
    </source>
</evidence>
<dbReference type="Proteomes" id="UP000184383">
    <property type="component" value="Unassembled WGS sequence"/>
</dbReference>
<dbReference type="EMBL" id="KV878209">
    <property type="protein sequence ID" value="OJJ40916.1"/>
    <property type="molecule type" value="Genomic_DNA"/>
</dbReference>
<dbReference type="GeneID" id="63754574"/>
<evidence type="ECO:0000313" key="3">
    <source>
        <dbReference type="Proteomes" id="UP000184383"/>
    </source>
</evidence>
<proteinExistence type="predicted"/>
<reference evidence="3" key="1">
    <citation type="journal article" date="2017" name="Genome Biol.">
        <title>Comparative genomics reveals high biological diversity and specific adaptations in the industrially and medically important fungal genus Aspergillus.</title>
        <authorList>
            <person name="de Vries R.P."/>
            <person name="Riley R."/>
            <person name="Wiebenga A."/>
            <person name="Aguilar-Osorio G."/>
            <person name="Amillis S."/>
            <person name="Uchima C.A."/>
            <person name="Anderluh G."/>
            <person name="Asadollahi M."/>
            <person name="Askin M."/>
            <person name="Barry K."/>
            <person name="Battaglia E."/>
            <person name="Bayram O."/>
            <person name="Benocci T."/>
            <person name="Braus-Stromeyer S.A."/>
            <person name="Caldana C."/>
            <person name="Canovas D."/>
            <person name="Cerqueira G.C."/>
            <person name="Chen F."/>
            <person name="Chen W."/>
            <person name="Choi C."/>
            <person name="Clum A."/>
            <person name="Dos Santos R.A."/>
            <person name="Damasio A.R."/>
            <person name="Diallinas G."/>
            <person name="Emri T."/>
            <person name="Fekete E."/>
            <person name="Flipphi M."/>
            <person name="Freyberg S."/>
            <person name="Gallo A."/>
            <person name="Gournas C."/>
            <person name="Habgood R."/>
            <person name="Hainaut M."/>
            <person name="Harispe M.L."/>
            <person name="Henrissat B."/>
            <person name="Hilden K.S."/>
            <person name="Hope R."/>
            <person name="Hossain A."/>
            <person name="Karabika E."/>
            <person name="Karaffa L."/>
            <person name="Karanyi Z."/>
            <person name="Krasevec N."/>
            <person name="Kuo A."/>
            <person name="Kusch H."/>
            <person name="LaButti K."/>
            <person name="Lagendijk E.L."/>
            <person name="Lapidus A."/>
            <person name="Levasseur A."/>
            <person name="Lindquist E."/>
            <person name="Lipzen A."/>
            <person name="Logrieco A.F."/>
            <person name="MacCabe A."/>
            <person name="Maekelae M.R."/>
            <person name="Malavazi I."/>
            <person name="Melin P."/>
            <person name="Meyer V."/>
            <person name="Mielnichuk N."/>
            <person name="Miskei M."/>
            <person name="Molnar A.P."/>
            <person name="Mule G."/>
            <person name="Ngan C.Y."/>
            <person name="Orejas M."/>
            <person name="Orosz E."/>
            <person name="Ouedraogo J.P."/>
            <person name="Overkamp K.M."/>
            <person name="Park H.-S."/>
            <person name="Perrone G."/>
            <person name="Piumi F."/>
            <person name="Punt P.J."/>
            <person name="Ram A.F."/>
            <person name="Ramon A."/>
            <person name="Rauscher S."/>
            <person name="Record E."/>
            <person name="Riano-Pachon D.M."/>
            <person name="Robert V."/>
            <person name="Roehrig J."/>
            <person name="Ruller R."/>
            <person name="Salamov A."/>
            <person name="Salih N.S."/>
            <person name="Samson R.A."/>
            <person name="Sandor E."/>
            <person name="Sanguinetti M."/>
            <person name="Schuetze T."/>
            <person name="Sepcic K."/>
            <person name="Shelest E."/>
            <person name="Sherlock G."/>
            <person name="Sophianopoulou V."/>
            <person name="Squina F.M."/>
            <person name="Sun H."/>
            <person name="Susca A."/>
            <person name="Todd R.B."/>
            <person name="Tsang A."/>
            <person name="Unkles S.E."/>
            <person name="van de Wiele N."/>
            <person name="van Rossen-Uffink D."/>
            <person name="Oliveira J.V."/>
            <person name="Vesth T.C."/>
            <person name="Visser J."/>
            <person name="Yu J.-H."/>
            <person name="Zhou M."/>
            <person name="Andersen M.R."/>
            <person name="Archer D.B."/>
            <person name="Baker S.E."/>
            <person name="Benoit I."/>
            <person name="Brakhage A.A."/>
            <person name="Braus G.H."/>
            <person name="Fischer R."/>
            <person name="Frisvad J.C."/>
            <person name="Goldman G.H."/>
            <person name="Houbraken J."/>
            <person name="Oakley B."/>
            <person name="Pocsi I."/>
            <person name="Scazzocchio C."/>
            <person name="Seiboth B."/>
            <person name="vanKuyk P.A."/>
            <person name="Wortman J."/>
            <person name="Dyer P.S."/>
            <person name="Grigoriev I.V."/>
        </authorList>
    </citation>
    <scope>NUCLEOTIDE SEQUENCE [LARGE SCALE GENOMIC DNA]</scope>
    <source>
        <strain evidence="3">DTO 134E9</strain>
    </source>
</reference>
<evidence type="ECO:0000313" key="2">
    <source>
        <dbReference type="EMBL" id="OJJ40916.1"/>
    </source>
</evidence>
<feature type="region of interest" description="Disordered" evidence="1">
    <location>
        <begin position="126"/>
        <end position="165"/>
    </location>
</feature>
<keyword evidence="3" id="KW-1185">Reference proteome</keyword>
<dbReference type="VEuPathDB" id="FungiDB:ASPWEDRAFT_64253"/>
<accession>A0A1L9S179</accession>
<name>A0A1L9S179_ASPWE</name>
<sequence>MHVEESVEKQDDLGQNRLRVVVQGEGQVDTNLVVIEAKSPGEAEAKAQPPGYMGMVRKARMRMEKKSRVVYDVATNSFVFNYYHLNDEGSGRSTRCPWVPTRIGHDIPLIIKAMTDASLLSPYHSQRSSRLAPVKSSMNVEHRQSRTADTMNIDEKEGYGRDSIR</sequence>